<dbReference type="RefSeq" id="XP_004995412.1">
    <property type="nucleotide sequence ID" value="XM_004995355.1"/>
</dbReference>
<reference evidence="1" key="1">
    <citation type="submission" date="2009-08" db="EMBL/GenBank/DDBJ databases">
        <title>Annotation of Salpingoeca rosetta.</title>
        <authorList>
            <consortium name="The Broad Institute Genome Sequencing Platform"/>
            <person name="Russ C."/>
            <person name="Cuomo C."/>
            <person name="Burger G."/>
            <person name="Gray M.W."/>
            <person name="Holland P.W.H."/>
            <person name="King N."/>
            <person name="Lang F.B.F."/>
            <person name="Roger A.J."/>
            <person name="Ruiz-Trillo I."/>
            <person name="Young S.K."/>
            <person name="Zeng Q."/>
            <person name="Gargeya S."/>
            <person name="Alvarado L."/>
            <person name="Berlin A."/>
            <person name="Chapman S.B."/>
            <person name="Chen Z."/>
            <person name="Freedman E."/>
            <person name="Gellesch M."/>
            <person name="Goldberg J."/>
            <person name="Griggs A."/>
            <person name="Gujja S."/>
            <person name="Heilman E."/>
            <person name="Heiman D."/>
            <person name="Howarth C."/>
            <person name="Mehta T."/>
            <person name="Neiman D."/>
            <person name="Pearson M."/>
            <person name="Roberts A."/>
            <person name="Saif S."/>
            <person name="Shea T."/>
            <person name="Shenoy N."/>
            <person name="Sisk P."/>
            <person name="Stolte C."/>
            <person name="Sykes S."/>
            <person name="White J."/>
            <person name="Yandava C."/>
            <person name="Haas B."/>
            <person name="Nusbaum C."/>
            <person name="Birren B."/>
        </authorList>
    </citation>
    <scope>NUCLEOTIDE SEQUENCE [LARGE SCALE GENOMIC DNA]</scope>
    <source>
        <strain evidence="1">ATCC 50818</strain>
    </source>
</reference>
<dbReference type="Pfam" id="PF14978">
    <property type="entry name" value="MRP-63"/>
    <property type="match status" value="1"/>
</dbReference>
<dbReference type="PANTHER" id="PTHR14520">
    <property type="entry name" value="MITOCHONDRIAL RIBOSOMAL PROTEIN 63"/>
    <property type="match status" value="1"/>
</dbReference>
<accession>F2U6A7</accession>
<dbReference type="GeneID" id="16075993"/>
<keyword evidence="2" id="KW-1185">Reference proteome</keyword>
<dbReference type="KEGG" id="sre:PTSG_03686"/>
<evidence type="ECO:0000313" key="2">
    <source>
        <dbReference type="Proteomes" id="UP000007799"/>
    </source>
</evidence>
<dbReference type="InterPro" id="IPR016576">
    <property type="entry name" value="Ribosomal_mL63"/>
</dbReference>
<sequence length="78" mass="9241">MRRSLVALSSRAFSGRQWIGKDRKIWKYSQTRKQNTMKYFDRVANNHVILSNPYITHEQEFAYTQRINTMAKASSKKA</sequence>
<dbReference type="GO" id="GO:0005761">
    <property type="term" value="C:mitochondrial ribosome"/>
    <property type="evidence" value="ECO:0007669"/>
    <property type="project" value="InterPro"/>
</dbReference>
<dbReference type="AlphaFoldDB" id="F2U6A7"/>
<proteinExistence type="predicted"/>
<dbReference type="PANTHER" id="PTHR14520:SF4">
    <property type="entry name" value="LARGE RIBOSOMAL SUBUNIT PROTEIN ML63"/>
    <property type="match status" value="1"/>
</dbReference>
<gene>
    <name evidence="1" type="ORF">PTSG_03686</name>
</gene>
<dbReference type="InParanoid" id="F2U6A7"/>
<protein>
    <submittedName>
        <fullName evidence="1">Uncharacterized protein</fullName>
    </submittedName>
</protein>
<dbReference type="GO" id="GO:0032543">
    <property type="term" value="P:mitochondrial translation"/>
    <property type="evidence" value="ECO:0007669"/>
    <property type="project" value="TreeGrafter"/>
</dbReference>
<dbReference type="EMBL" id="GL832962">
    <property type="protein sequence ID" value="EGD83048.1"/>
    <property type="molecule type" value="Genomic_DNA"/>
</dbReference>
<dbReference type="GO" id="GO:0003735">
    <property type="term" value="F:structural constituent of ribosome"/>
    <property type="evidence" value="ECO:0007669"/>
    <property type="project" value="TreeGrafter"/>
</dbReference>
<dbReference type="OrthoDB" id="6019958at2759"/>
<dbReference type="Proteomes" id="UP000007799">
    <property type="component" value="Unassembled WGS sequence"/>
</dbReference>
<evidence type="ECO:0000313" key="1">
    <source>
        <dbReference type="EMBL" id="EGD83048.1"/>
    </source>
</evidence>
<name>F2U6A7_SALR5</name>
<organism evidence="2">
    <name type="scientific">Salpingoeca rosetta (strain ATCC 50818 / BSB-021)</name>
    <dbReference type="NCBI Taxonomy" id="946362"/>
    <lineage>
        <taxon>Eukaryota</taxon>
        <taxon>Choanoflagellata</taxon>
        <taxon>Craspedida</taxon>
        <taxon>Salpingoecidae</taxon>
        <taxon>Salpingoeca</taxon>
    </lineage>
</organism>